<name>A0A847S2J3_9BACT</name>
<keyword evidence="6" id="KW-1185">Reference proteome</keyword>
<evidence type="ECO:0000313" key="5">
    <source>
        <dbReference type="EMBL" id="NLR67298.1"/>
    </source>
</evidence>
<dbReference type="PROSITE" id="PS01124">
    <property type="entry name" value="HTH_ARAC_FAMILY_2"/>
    <property type="match status" value="1"/>
</dbReference>
<dbReference type="GO" id="GO:0043565">
    <property type="term" value="F:sequence-specific DNA binding"/>
    <property type="evidence" value="ECO:0007669"/>
    <property type="project" value="InterPro"/>
</dbReference>
<dbReference type="Pfam" id="PF12833">
    <property type="entry name" value="HTH_18"/>
    <property type="match status" value="1"/>
</dbReference>
<keyword evidence="3" id="KW-0804">Transcription</keyword>
<gene>
    <name evidence="5" type="ORF">HGH92_23540</name>
</gene>
<dbReference type="Proteomes" id="UP000570474">
    <property type="component" value="Unassembled WGS sequence"/>
</dbReference>
<dbReference type="Gene3D" id="1.10.10.60">
    <property type="entry name" value="Homeodomain-like"/>
    <property type="match status" value="1"/>
</dbReference>
<dbReference type="InterPro" id="IPR009057">
    <property type="entry name" value="Homeodomain-like_sf"/>
</dbReference>
<evidence type="ECO:0000313" key="6">
    <source>
        <dbReference type="Proteomes" id="UP000570474"/>
    </source>
</evidence>
<evidence type="ECO:0000256" key="2">
    <source>
        <dbReference type="ARBA" id="ARBA00023125"/>
    </source>
</evidence>
<organism evidence="5 6">
    <name type="scientific">Chitinophaga varians</name>
    <dbReference type="NCBI Taxonomy" id="2202339"/>
    <lineage>
        <taxon>Bacteria</taxon>
        <taxon>Pseudomonadati</taxon>
        <taxon>Bacteroidota</taxon>
        <taxon>Chitinophagia</taxon>
        <taxon>Chitinophagales</taxon>
        <taxon>Chitinophagaceae</taxon>
        <taxon>Chitinophaga</taxon>
    </lineage>
</organism>
<dbReference type="GO" id="GO:0003700">
    <property type="term" value="F:DNA-binding transcription factor activity"/>
    <property type="evidence" value="ECO:0007669"/>
    <property type="project" value="InterPro"/>
</dbReference>
<evidence type="ECO:0000256" key="1">
    <source>
        <dbReference type="ARBA" id="ARBA00023015"/>
    </source>
</evidence>
<dbReference type="InterPro" id="IPR018060">
    <property type="entry name" value="HTH_AraC"/>
</dbReference>
<dbReference type="PANTHER" id="PTHR43280:SF2">
    <property type="entry name" value="HTH-TYPE TRANSCRIPTIONAL REGULATOR EXSA"/>
    <property type="match status" value="1"/>
</dbReference>
<reference evidence="5 6" key="1">
    <citation type="submission" date="2020-04" db="EMBL/GenBank/DDBJ databases">
        <authorList>
            <person name="Yin C."/>
        </authorList>
    </citation>
    <scope>NUCLEOTIDE SEQUENCE [LARGE SCALE GENOMIC DNA]</scope>
    <source>
        <strain evidence="5 6">Ae27</strain>
    </source>
</reference>
<dbReference type="EMBL" id="JABAIA010000002">
    <property type="protein sequence ID" value="NLR67298.1"/>
    <property type="molecule type" value="Genomic_DNA"/>
</dbReference>
<evidence type="ECO:0000256" key="3">
    <source>
        <dbReference type="ARBA" id="ARBA00023163"/>
    </source>
</evidence>
<comment type="caution">
    <text evidence="5">The sequence shown here is derived from an EMBL/GenBank/DDBJ whole genome shotgun (WGS) entry which is preliminary data.</text>
</comment>
<evidence type="ECO:0000259" key="4">
    <source>
        <dbReference type="PROSITE" id="PS01124"/>
    </source>
</evidence>
<accession>A0A847S2J3</accession>
<dbReference type="RefSeq" id="WP_168873175.1">
    <property type="nucleotide sequence ID" value="NZ_JABAIA010000002.1"/>
</dbReference>
<proteinExistence type="predicted"/>
<keyword evidence="2" id="KW-0238">DNA-binding</keyword>
<dbReference type="SMART" id="SM00342">
    <property type="entry name" value="HTH_ARAC"/>
    <property type="match status" value="1"/>
</dbReference>
<feature type="domain" description="HTH araC/xylS-type" evidence="4">
    <location>
        <begin position="217"/>
        <end position="316"/>
    </location>
</feature>
<dbReference type="PANTHER" id="PTHR43280">
    <property type="entry name" value="ARAC-FAMILY TRANSCRIPTIONAL REGULATOR"/>
    <property type="match status" value="1"/>
</dbReference>
<keyword evidence="1" id="KW-0805">Transcription regulation</keyword>
<dbReference type="SUPFAM" id="SSF46689">
    <property type="entry name" value="Homeodomain-like"/>
    <property type="match status" value="1"/>
</dbReference>
<protein>
    <submittedName>
        <fullName evidence="5">Helix-turn-helix transcriptional regulator</fullName>
    </submittedName>
</protein>
<dbReference type="AlphaFoldDB" id="A0A847S2J3"/>
<sequence>MFTLSERTNGVVSFMPNSPYALPQFHIPGSLAFQSTNSFGDFFYQEVQQEHFTIWRSTYQPYEDVSLRVRRDQRWLGFRLMLKKHIAHVFLGKPIGIMQGQMHFAYFPLTDVELHLKGNEVYEVVDMQVSPALFSQLKQRGRTFENFAAQIGSDRPVWIADRPAWSSYTVLEAMEDLLKDPTREVVAKHILQEVVNTLIKNKEHDKKIAFDQVENLYLVREMIRKRYPEAMTLKQWAKDTRMNTTDFKYKFRQVFGITPYRYLMYERVKAAKHIMLSNPQLPLSEVARQCGFRTYNNLRRAFFPMEKIKLSAWRDKNIGMAFQLLVELMLFDWM</sequence>